<evidence type="ECO:0000256" key="4">
    <source>
        <dbReference type="ARBA" id="ARBA00022989"/>
    </source>
</evidence>
<feature type="domain" description="ABC3 transporter permease C-terminal" evidence="8">
    <location>
        <begin position="836"/>
        <end position="956"/>
    </location>
</feature>
<feature type="transmembrane region" description="Helical" evidence="7">
    <location>
        <begin position="839"/>
        <end position="857"/>
    </location>
</feature>
<evidence type="ECO:0000256" key="1">
    <source>
        <dbReference type="ARBA" id="ARBA00004651"/>
    </source>
</evidence>
<feature type="transmembrane region" description="Helical" evidence="7">
    <location>
        <begin position="1324"/>
        <end position="1346"/>
    </location>
</feature>
<evidence type="ECO:0000259" key="9">
    <source>
        <dbReference type="Pfam" id="PF12704"/>
    </source>
</evidence>
<evidence type="ECO:0000313" key="10">
    <source>
        <dbReference type="EMBL" id="MFM9413607.1"/>
    </source>
</evidence>
<comment type="subcellular location">
    <subcellularLocation>
        <location evidence="1">Cell membrane</location>
        <topology evidence="1">Multi-pass membrane protein</topology>
    </subcellularLocation>
</comment>
<feature type="transmembrane region" description="Helical" evidence="7">
    <location>
        <begin position="1289"/>
        <end position="1312"/>
    </location>
</feature>
<feature type="domain" description="ABC3 transporter permease C-terminal" evidence="8">
    <location>
        <begin position="1237"/>
        <end position="1354"/>
    </location>
</feature>
<evidence type="ECO:0000259" key="8">
    <source>
        <dbReference type="Pfam" id="PF02687"/>
    </source>
</evidence>
<organism evidence="10 11">
    <name type="scientific">Peptococcus simiae</name>
    <dbReference type="NCBI Taxonomy" id="1643805"/>
    <lineage>
        <taxon>Bacteria</taxon>
        <taxon>Bacillati</taxon>
        <taxon>Bacillota</taxon>
        <taxon>Clostridia</taxon>
        <taxon>Eubacteriales</taxon>
        <taxon>Peptococcaceae</taxon>
        <taxon>Peptococcus</taxon>
    </lineage>
</organism>
<evidence type="ECO:0000256" key="7">
    <source>
        <dbReference type="SAM" id="Phobius"/>
    </source>
</evidence>
<evidence type="ECO:0000256" key="3">
    <source>
        <dbReference type="ARBA" id="ARBA00022692"/>
    </source>
</evidence>
<evidence type="ECO:0000256" key="5">
    <source>
        <dbReference type="ARBA" id="ARBA00023136"/>
    </source>
</evidence>
<dbReference type="InterPro" id="IPR038766">
    <property type="entry name" value="Membrane_comp_ABC_pdt"/>
</dbReference>
<dbReference type="PANTHER" id="PTHR30287:SF1">
    <property type="entry name" value="INNER MEMBRANE PROTEIN"/>
    <property type="match status" value="1"/>
</dbReference>
<feature type="transmembrane region" description="Helical" evidence="7">
    <location>
        <begin position="1232"/>
        <end position="1254"/>
    </location>
</feature>
<dbReference type="EMBL" id="JBJUVG010000004">
    <property type="protein sequence ID" value="MFM9413607.1"/>
    <property type="molecule type" value="Genomic_DNA"/>
</dbReference>
<feature type="coiled-coil region" evidence="6">
    <location>
        <begin position="420"/>
        <end position="461"/>
    </location>
</feature>
<dbReference type="Proteomes" id="UP001631949">
    <property type="component" value="Unassembled WGS sequence"/>
</dbReference>
<gene>
    <name evidence="10" type="ORF">ACKQTC_04425</name>
</gene>
<protein>
    <submittedName>
        <fullName evidence="10">FtsX-like permease family protein</fullName>
    </submittedName>
</protein>
<evidence type="ECO:0000313" key="11">
    <source>
        <dbReference type="Proteomes" id="UP001631949"/>
    </source>
</evidence>
<feature type="transmembrane region" description="Helical" evidence="7">
    <location>
        <begin position="1002"/>
        <end position="1022"/>
    </location>
</feature>
<reference evidence="10 11" key="1">
    <citation type="journal article" date="2016" name="Int. J. Syst. Evol. Microbiol.">
        <title>Peptococcus simiae sp. nov., isolated from rhesus macaque faeces and emended description of the genus Peptococcus.</title>
        <authorList>
            <person name="Shkoporov A.N."/>
            <person name="Efimov B.A."/>
            <person name="Kondova I."/>
            <person name="Ouwerling B."/>
            <person name="Chaplin A.V."/>
            <person name="Shcherbakova V.A."/>
            <person name="Langermans J.A.M."/>
        </authorList>
    </citation>
    <scope>NUCLEOTIDE SEQUENCE [LARGE SCALE GENOMIC DNA]</scope>
    <source>
        <strain evidence="10 11">M108</strain>
    </source>
</reference>
<feature type="transmembrane region" description="Helical" evidence="7">
    <location>
        <begin position="20"/>
        <end position="40"/>
    </location>
</feature>
<keyword evidence="4 7" id="KW-1133">Transmembrane helix</keyword>
<keyword evidence="5 7" id="KW-0472">Membrane</keyword>
<proteinExistence type="predicted"/>
<evidence type="ECO:0000256" key="6">
    <source>
        <dbReference type="SAM" id="Coils"/>
    </source>
</evidence>
<dbReference type="InterPro" id="IPR003838">
    <property type="entry name" value="ABC3_permease_C"/>
</dbReference>
<dbReference type="InterPro" id="IPR025857">
    <property type="entry name" value="MacB_PCD"/>
</dbReference>
<keyword evidence="6" id="KW-0175">Coiled coil</keyword>
<dbReference type="RefSeq" id="WP_408977223.1">
    <property type="nucleotide sequence ID" value="NZ_JBJUVG010000004.1"/>
</dbReference>
<keyword evidence="3 7" id="KW-0812">Transmembrane</keyword>
<dbReference type="Pfam" id="PF02687">
    <property type="entry name" value="FtsX"/>
    <property type="match status" value="2"/>
</dbReference>
<keyword evidence="2" id="KW-1003">Cell membrane</keyword>
<evidence type="ECO:0000256" key="2">
    <source>
        <dbReference type="ARBA" id="ARBA00022475"/>
    </source>
</evidence>
<feature type="transmembrane region" description="Helical" evidence="7">
    <location>
        <begin position="925"/>
        <end position="948"/>
    </location>
</feature>
<feature type="transmembrane region" description="Helical" evidence="7">
    <location>
        <begin position="878"/>
        <end position="905"/>
    </location>
</feature>
<name>A0ABW9GYB4_9FIRM</name>
<sequence>MNKYLRAYALRQISGAPLRYLAIFTMLLLSAFVFIGLVSIGPTMEKTLVDYAEESRMADMTITHPLGLSPEDIRLVAAGPGVEEMTTASQVAVESKPQKDVLILEGLAAFPIPEVVAGRLPAGPHEIAIENKLAASYPLGSQVSVQDADQNPPAQIDTDTFTVVGHVNSPEHLQHTFSQKRAPLGDGTVDAFAWIKEDHFTGQDRQIIRLFYRPGTDLEEAKKDLQQTLARRAGSRQDDLLRQAQQGLAQGDQTLIDEYHRLTAGPSRLYEQDKQLAGQALALQQGAPTLLDEEAQGRSTLRSQETALADRAIALRQGEAQLALGLKKYDQARQDLAEKEADLDKGQAELKTGLASLNEKKASFNRQKAYLARQASDLQRAEASWTAASQQVAAGKRTLARQEARLNDGQAQWQAGNRRLIAEQARLAEGRRALDRAQEELDQKAQQLAPAKEKRQQLTQQASQIQEGLAQLAASQKAEEEKIRSQTAIRLAPLQQKEASLQADVQRLTLERQLILATEPDAHLKLAALTAQLNAKKKDLMAVREDIAQLEAERDQSLAALDQGYAARRQGLEGQAKVLASGLENLERQIQRAQAALAEGQAKINAQQASLLAGESQLQQGRKKLASEKEKLAGGQLELAAARISLAAKEALLRVQKAPLEKARQAVDKGLAALQAGASSLARGEDRLKESQAQMTAGREALSQGAATLKDKGQVLAHNQARLIQARQQLAAGQLQLDMARAQLDRGLTGAKTDLTRNRQAFSQGLTAYEAFRAASLADIRLGDRALQVAAEDWLDSQLATGRLTMPAYEVQTRLDNADYNIYYNYATGIRLMARIFPVFFYLIALLITLSSMVRMIDEARGQIGTLKALGYANRQITAVYVLYGIAAALPAAFLGALGGALILVPQIWRTYGSSFIFTEPQMAISPWAIALAFLLNLSCTALAAYLATNRILQDNAASLLRPKAPAIGNRILLERWQGFWRRLAFQQKMTIRNLFRYKKRGVLTIIGVAGCTALLTMGFGLHHAVANIFPMQFDQLSHYDLLVTYDSNASEKDKAAYEEDLLTATEGRLTDRQALRIDEGHMTTDKGINITLTVMVPADPQAFTDRIILRDRRTGQPLDLADGAILTEQTARHMKIGVGDDLVYTDAFGIERRVPITALCEAYVGNTLYMDPATYSQVRGYPPQVNADMVSLKAGSDDQPIVRDILKNDIVLATSRTSDTTANMDQLLDSLGVMIIIIVSVSMSLALVVLYNLTNINVEERMRELSTIKVLGFYPEEVTAYIYRETGFLTLLGILIGLPLGKAMHFNIIAVLAPADVMMDPQILPTTFLMASLFTLLVSLLVMVLMHRKLRKVDMVEALKGVE</sequence>
<dbReference type="PANTHER" id="PTHR30287">
    <property type="entry name" value="MEMBRANE COMPONENT OF PREDICTED ABC SUPERFAMILY METABOLITE UPTAKE TRANSPORTER"/>
    <property type="match status" value="1"/>
</dbReference>
<keyword evidence="11" id="KW-1185">Reference proteome</keyword>
<dbReference type="Pfam" id="PF12704">
    <property type="entry name" value="MacB_PCD"/>
    <property type="match status" value="1"/>
</dbReference>
<accession>A0ABW9GYB4</accession>
<feature type="coiled-coil region" evidence="6">
    <location>
        <begin position="526"/>
        <end position="610"/>
    </location>
</feature>
<feature type="domain" description="MacB-like periplasmic core" evidence="9">
    <location>
        <begin position="29"/>
        <end position="227"/>
    </location>
</feature>
<comment type="caution">
    <text evidence="10">The sequence shown here is derived from an EMBL/GenBank/DDBJ whole genome shotgun (WGS) entry which is preliminary data.</text>
</comment>